<feature type="transmembrane region" description="Helical" evidence="1">
    <location>
        <begin position="500"/>
        <end position="519"/>
    </location>
</feature>
<protein>
    <submittedName>
        <fullName evidence="2">ABC-2 type transport system permease protein</fullName>
    </submittedName>
</protein>
<feature type="transmembrane region" description="Helical" evidence="1">
    <location>
        <begin position="382"/>
        <end position="405"/>
    </location>
</feature>
<feature type="transmembrane region" description="Helical" evidence="1">
    <location>
        <begin position="458"/>
        <end position="480"/>
    </location>
</feature>
<dbReference type="OrthoDB" id="138672at2"/>
<keyword evidence="1" id="KW-0812">Transmembrane</keyword>
<feature type="transmembrane region" description="Helical" evidence="1">
    <location>
        <begin position="525"/>
        <end position="548"/>
    </location>
</feature>
<feature type="transmembrane region" description="Helical" evidence="1">
    <location>
        <begin position="116"/>
        <end position="137"/>
    </location>
</feature>
<accession>A0A1H3H886</accession>
<feature type="transmembrane region" description="Helical" evidence="1">
    <location>
        <begin position="73"/>
        <end position="94"/>
    </location>
</feature>
<reference evidence="3" key="1">
    <citation type="submission" date="2016-10" db="EMBL/GenBank/DDBJ databases">
        <authorList>
            <person name="Varghese N."/>
            <person name="Submissions S."/>
        </authorList>
    </citation>
    <scope>NUCLEOTIDE SEQUENCE [LARGE SCALE GENOMIC DNA]</scope>
    <source>
        <strain evidence="3">VPI 5359</strain>
    </source>
</reference>
<name>A0A1H3H886_EUBBA</name>
<dbReference type="Pfam" id="PF16949">
    <property type="entry name" value="ABC_tran_2"/>
    <property type="match status" value="1"/>
</dbReference>
<dbReference type="AlphaFoldDB" id="A0A1H3H886"/>
<dbReference type="Proteomes" id="UP000199652">
    <property type="component" value="Unassembled WGS sequence"/>
</dbReference>
<dbReference type="EMBL" id="FNOU01000016">
    <property type="protein sequence ID" value="SDY11108.1"/>
    <property type="molecule type" value="Genomic_DNA"/>
</dbReference>
<gene>
    <name evidence="2" type="ORF">SAMN04488579_11675</name>
</gene>
<evidence type="ECO:0000313" key="2">
    <source>
        <dbReference type="EMBL" id="SDY11108.1"/>
    </source>
</evidence>
<proteinExistence type="predicted"/>
<feature type="transmembrane region" description="Helical" evidence="1">
    <location>
        <begin position="426"/>
        <end position="452"/>
    </location>
</feature>
<dbReference type="InterPro" id="IPR031599">
    <property type="entry name" value="ABC_tran_2"/>
</dbReference>
<organism evidence="2 3">
    <name type="scientific">Eubacterium barkeri</name>
    <name type="common">Clostridium barkeri</name>
    <dbReference type="NCBI Taxonomy" id="1528"/>
    <lineage>
        <taxon>Bacteria</taxon>
        <taxon>Bacillati</taxon>
        <taxon>Bacillota</taxon>
        <taxon>Clostridia</taxon>
        <taxon>Eubacteriales</taxon>
        <taxon>Eubacteriaceae</taxon>
        <taxon>Eubacterium</taxon>
    </lineage>
</organism>
<sequence>MKRMILLTGLLLRNQLGISMLEYNRQNDKRAFTKQIFLMVGVPLLCLPALIVYFAFAGALYVSMAAIGQTLGYIGLFYAMASILVLVFGIAWVLSEFYFSKGVTQLLSLPIRPREIILAKLCCVLLWEYVFSILIMVPPLIIWGAAQGVFWLWYLPAAFLLVMALPILPIALEAALMMVILGAGNLKGKKDVISVVMMFAFLALILGVQFTLGSAASSMDERQLTEMLAQVLENNRVLLDSIIRIFPPAYLAARALMGEGLISLACLVGVLGLSVGSIVLLIWIGERFYIKGLLEGGMSAVPKGQKNQKGFAGLLGRRRGSALRIFQMDFRLLLRTPIFFFNNVSIAIVIPLCLIFVIFMAKGGRGGEIEQAIQFLSQHPEFLVLALSLVFLFFGATSATTATSFSREGKGIWITRIIPVAPRAQVMGRCASALCIQALGIVMTFIMLRFMMGLSPQVILLSTLCGIGGALPIQLTGLLIDMHRPLLHWDNPQRAVKNNLNVIFTMLFGLCYTVILMVLDGSMGYFLSPWAGCGAVLGLSAVLSIILYRVCVRQLPRCLLKCDE</sequence>
<feature type="transmembrane region" description="Helical" evidence="1">
    <location>
        <begin position="36"/>
        <end position="61"/>
    </location>
</feature>
<dbReference type="RefSeq" id="WP_090245983.1">
    <property type="nucleotide sequence ID" value="NZ_FNOU01000016.1"/>
</dbReference>
<feature type="transmembrane region" description="Helical" evidence="1">
    <location>
        <begin position="192"/>
        <end position="216"/>
    </location>
</feature>
<keyword evidence="1" id="KW-0472">Membrane</keyword>
<evidence type="ECO:0000313" key="3">
    <source>
        <dbReference type="Proteomes" id="UP000199652"/>
    </source>
</evidence>
<feature type="transmembrane region" description="Helical" evidence="1">
    <location>
        <begin position="338"/>
        <end position="362"/>
    </location>
</feature>
<keyword evidence="3" id="KW-1185">Reference proteome</keyword>
<evidence type="ECO:0000256" key="1">
    <source>
        <dbReference type="SAM" id="Phobius"/>
    </source>
</evidence>
<feature type="transmembrane region" description="Helical" evidence="1">
    <location>
        <begin position="149"/>
        <end position="172"/>
    </location>
</feature>
<dbReference type="STRING" id="1528.SAMN04488579_11675"/>
<feature type="transmembrane region" description="Helical" evidence="1">
    <location>
        <begin position="262"/>
        <end position="284"/>
    </location>
</feature>
<keyword evidence="1" id="KW-1133">Transmembrane helix</keyword>